<dbReference type="Proteomes" id="UP000464495">
    <property type="component" value="Chromosome"/>
</dbReference>
<evidence type="ECO:0000259" key="4">
    <source>
        <dbReference type="PROSITE" id="PS50956"/>
    </source>
</evidence>
<gene>
    <name evidence="5" type="ORF">GO499_16755</name>
</gene>
<dbReference type="InterPro" id="IPR011991">
    <property type="entry name" value="ArsR-like_HTH"/>
</dbReference>
<dbReference type="PRINTS" id="PR00033">
    <property type="entry name" value="HTHASNC"/>
</dbReference>
<keyword evidence="2" id="KW-0238">DNA-binding</keyword>
<proteinExistence type="predicted"/>
<organism evidence="5 6">
    <name type="scientific">Algicella marina</name>
    <dbReference type="NCBI Taxonomy" id="2683284"/>
    <lineage>
        <taxon>Bacteria</taxon>
        <taxon>Pseudomonadati</taxon>
        <taxon>Pseudomonadota</taxon>
        <taxon>Alphaproteobacteria</taxon>
        <taxon>Rhodobacterales</taxon>
        <taxon>Paracoccaceae</taxon>
        <taxon>Algicella</taxon>
    </lineage>
</organism>
<accession>A0A6P1T5G2</accession>
<dbReference type="Pfam" id="PF01037">
    <property type="entry name" value="AsnC_trans_reg"/>
    <property type="match status" value="1"/>
</dbReference>
<dbReference type="Gene3D" id="1.10.10.10">
    <property type="entry name" value="Winged helix-like DNA-binding domain superfamily/Winged helix DNA-binding domain"/>
    <property type="match status" value="1"/>
</dbReference>
<dbReference type="PROSITE" id="PS50956">
    <property type="entry name" value="HTH_ASNC_2"/>
    <property type="match status" value="1"/>
</dbReference>
<feature type="domain" description="HTH asnC-type" evidence="4">
    <location>
        <begin position="7"/>
        <end position="68"/>
    </location>
</feature>
<dbReference type="Pfam" id="PF13412">
    <property type="entry name" value="HTH_24"/>
    <property type="match status" value="1"/>
</dbReference>
<dbReference type="Gene3D" id="3.30.70.920">
    <property type="match status" value="1"/>
</dbReference>
<reference evidence="5 6" key="1">
    <citation type="submission" date="2019-12" db="EMBL/GenBank/DDBJ databases">
        <title>Complete genome sequence of Algicella marina strain 9Alg 56(T) isolated from the red alga Tichocarpus crinitus.</title>
        <authorList>
            <person name="Kim S.-G."/>
            <person name="Nedashkovskaya O.I."/>
        </authorList>
    </citation>
    <scope>NUCLEOTIDE SEQUENCE [LARGE SCALE GENOMIC DNA]</scope>
    <source>
        <strain evidence="5 6">9Alg 56</strain>
    </source>
</reference>
<dbReference type="PROSITE" id="PS00519">
    <property type="entry name" value="HTH_ASNC_1"/>
    <property type="match status" value="1"/>
</dbReference>
<dbReference type="KEGG" id="amaq:GO499_16755"/>
<dbReference type="GO" id="GO:0005829">
    <property type="term" value="C:cytosol"/>
    <property type="evidence" value="ECO:0007669"/>
    <property type="project" value="TreeGrafter"/>
</dbReference>
<dbReference type="PANTHER" id="PTHR30154:SF34">
    <property type="entry name" value="TRANSCRIPTIONAL REGULATOR AZLB"/>
    <property type="match status" value="1"/>
</dbReference>
<dbReference type="AlphaFoldDB" id="A0A6P1T5G2"/>
<dbReference type="RefSeq" id="WP_161863251.1">
    <property type="nucleotide sequence ID" value="NZ_CP046620.1"/>
</dbReference>
<keyword evidence="6" id="KW-1185">Reference proteome</keyword>
<dbReference type="InterPro" id="IPR036388">
    <property type="entry name" value="WH-like_DNA-bd_sf"/>
</dbReference>
<dbReference type="EMBL" id="CP046620">
    <property type="protein sequence ID" value="QHQ36706.1"/>
    <property type="molecule type" value="Genomic_DNA"/>
</dbReference>
<keyword evidence="1" id="KW-0805">Transcription regulation</keyword>
<dbReference type="InterPro" id="IPR019888">
    <property type="entry name" value="Tscrpt_reg_AsnC-like"/>
</dbReference>
<evidence type="ECO:0000256" key="2">
    <source>
        <dbReference type="ARBA" id="ARBA00023125"/>
    </source>
</evidence>
<sequence>MEKTGELDDFDRKILHEVQIDNLLTSAEMAERVGLSPTSVQRRLNRLRKDGVIRRDISVVAPRDVGRTLTMIVSVELERDRADIIDSFKKALRQDPFVMSAWYVTGQTDFVMLVTARDIQEYEAFTRRFLHDNPDIKGFRTTVVMDEIKTSFYVPPWG</sequence>
<dbReference type="InterPro" id="IPR036390">
    <property type="entry name" value="WH_DNA-bd_sf"/>
</dbReference>
<protein>
    <submittedName>
        <fullName evidence="5">AsnC family transcriptional regulator</fullName>
    </submittedName>
</protein>
<dbReference type="InterPro" id="IPR000485">
    <property type="entry name" value="AsnC-type_HTH_dom"/>
</dbReference>
<evidence type="ECO:0000256" key="1">
    <source>
        <dbReference type="ARBA" id="ARBA00023015"/>
    </source>
</evidence>
<dbReference type="PANTHER" id="PTHR30154">
    <property type="entry name" value="LEUCINE-RESPONSIVE REGULATORY PROTEIN"/>
    <property type="match status" value="1"/>
</dbReference>
<dbReference type="InterPro" id="IPR019885">
    <property type="entry name" value="Tscrpt_reg_HTH_AsnC-type_CS"/>
</dbReference>
<evidence type="ECO:0000256" key="3">
    <source>
        <dbReference type="ARBA" id="ARBA00023163"/>
    </source>
</evidence>
<evidence type="ECO:0000313" key="5">
    <source>
        <dbReference type="EMBL" id="QHQ36706.1"/>
    </source>
</evidence>
<dbReference type="SUPFAM" id="SSF46785">
    <property type="entry name" value="Winged helix' DNA-binding domain"/>
    <property type="match status" value="1"/>
</dbReference>
<dbReference type="InterPro" id="IPR011008">
    <property type="entry name" value="Dimeric_a/b-barrel"/>
</dbReference>
<dbReference type="GO" id="GO:0006355">
    <property type="term" value="P:regulation of DNA-templated transcription"/>
    <property type="evidence" value="ECO:0007669"/>
    <property type="project" value="UniProtKB-ARBA"/>
</dbReference>
<keyword evidence="3" id="KW-0804">Transcription</keyword>
<dbReference type="SMART" id="SM00344">
    <property type="entry name" value="HTH_ASNC"/>
    <property type="match status" value="1"/>
</dbReference>
<dbReference type="InterPro" id="IPR019887">
    <property type="entry name" value="Tscrpt_reg_AsnC/Lrp_C"/>
</dbReference>
<dbReference type="SUPFAM" id="SSF54909">
    <property type="entry name" value="Dimeric alpha+beta barrel"/>
    <property type="match status" value="1"/>
</dbReference>
<evidence type="ECO:0000313" key="6">
    <source>
        <dbReference type="Proteomes" id="UP000464495"/>
    </source>
</evidence>
<name>A0A6P1T5G2_9RHOB</name>
<dbReference type="GO" id="GO:0043200">
    <property type="term" value="P:response to amino acid"/>
    <property type="evidence" value="ECO:0007669"/>
    <property type="project" value="TreeGrafter"/>
</dbReference>
<dbReference type="GO" id="GO:0043565">
    <property type="term" value="F:sequence-specific DNA binding"/>
    <property type="evidence" value="ECO:0007669"/>
    <property type="project" value="InterPro"/>
</dbReference>
<dbReference type="CDD" id="cd00090">
    <property type="entry name" value="HTH_ARSR"/>
    <property type="match status" value="1"/>
</dbReference>